<dbReference type="Gene3D" id="1.10.287.920">
    <property type="entry name" value="Pheromone alpha factor receptor"/>
    <property type="match status" value="1"/>
</dbReference>
<sequence>MNDSTPFLDQSITLLSPNGPIVIPIPSIDAFNDESISVTLNYGFQLGACFLLLLVTLLVTKPHKILRPSSLLHLAGLSACLLRTAINQAFFHSPLNHFYPFWSGDYTSVPLSYMRTSVAGTCASLLLVMILEAALMHQAWTMVSLWPPSVKIPLVTLSALVSLLTVGWRFAFAVIQSNAVMGLAPARNLAWVVNGALVLNCLSICWYCALFNVKLALHLFVNRGILRSGSVGKALTPMEILVMTNGVLMIVPVIFAGLEWAHFPNFESASLTHTSVALILPLGTLVAQQVSQASGNNNNNNNNNLSYLSTTNPSHSHSHSHHTRASNTTREKPHHDLSHSMSTPSHIASISTTCRSGSGSGSGSGSPTRLLSSSSLFKRGPNSTNTMSKSMSMDRSSDSCKGAGAGVGAHRLDHFDLELRRIDSSGEDDELALADHHGHDHDRDHVRVDMHVAQEETRI</sequence>
<feature type="compositionally biased region" description="Polar residues" evidence="1">
    <location>
        <begin position="339"/>
        <end position="348"/>
    </location>
</feature>
<keyword evidence="2" id="KW-0472">Membrane</keyword>
<dbReference type="EMBL" id="CAGA01000015">
    <property type="protein sequence ID" value="CCE29604.1"/>
    <property type="molecule type" value="Genomic_DNA"/>
</dbReference>
<feature type="transmembrane region" description="Helical" evidence="2">
    <location>
        <begin position="71"/>
        <end position="91"/>
    </location>
</feature>
<name>M1WDR5_CLAP2</name>
<keyword evidence="2" id="KW-1133">Transmembrane helix</keyword>
<dbReference type="AlphaFoldDB" id="M1WDR5"/>
<feature type="region of interest" description="Disordered" evidence="1">
    <location>
        <begin position="293"/>
        <end position="402"/>
    </location>
</feature>
<dbReference type="InterPro" id="IPR000366">
    <property type="entry name" value="GPCR_STE2"/>
</dbReference>
<comment type="caution">
    <text evidence="3">The sequence shown here is derived from an EMBL/GenBank/DDBJ whole genome shotgun (WGS) entry which is preliminary data.</text>
</comment>
<evidence type="ECO:0000256" key="1">
    <source>
        <dbReference type="SAM" id="MobiDB-lite"/>
    </source>
</evidence>
<feature type="transmembrane region" description="Helical" evidence="2">
    <location>
        <begin position="152"/>
        <end position="171"/>
    </location>
</feature>
<dbReference type="VEuPathDB" id="FungiDB:CPUR_03451"/>
<dbReference type="OrthoDB" id="5402633at2759"/>
<dbReference type="PRINTS" id="PR00250">
    <property type="entry name" value="GPCRSTE2"/>
</dbReference>
<feature type="compositionally biased region" description="Basic and acidic residues" evidence="1">
    <location>
        <begin position="329"/>
        <end position="338"/>
    </location>
</feature>
<feature type="transmembrane region" description="Helical" evidence="2">
    <location>
        <begin position="234"/>
        <end position="258"/>
    </location>
</feature>
<dbReference type="PhylomeDB" id="M1WDR5"/>
<gene>
    <name evidence="3" type="ORF">CPUR_03451</name>
</gene>
<dbReference type="eggNOG" id="ENOG502QTV4">
    <property type="taxonomic scope" value="Eukaryota"/>
</dbReference>
<dbReference type="GO" id="GO:0004932">
    <property type="term" value="F:mating-type factor pheromone receptor activity"/>
    <property type="evidence" value="ECO:0007669"/>
    <property type="project" value="InterPro"/>
</dbReference>
<dbReference type="GO" id="GO:0038038">
    <property type="term" value="C:G protein-coupled receptor homodimeric complex"/>
    <property type="evidence" value="ECO:0007669"/>
    <property type="project" value="TreeGrafter"/>
</dbReference>
<keyword evidence="4" id="KW-1185">Reference proteome</keyword>
<dbReference type="InterPro" id="IPR027458">
    <property type="entry name" value="STE2_TM1-TM2_sf"/>
</dbReference>
<proteinExistence type="predicted"/>
<dbReference type="Proteomes" id="UP000016801">
    <property type="component" value="Unassembled WGS sequence"/>
</dbReference>
<evidence type="ECO:0000256" key="2">
    <source>
        <dbReference type="SAM" id="Phobius"/>
    </source>
</evidence>
<dbReference type="PANTHER" id="PTHR28009">
    <property type="entry name" value="PHEROMONE ALPHA FACTOR RECEPTOR"/>
    <property type="match status" value="1"/>
</dbReference>
<dbReference type="GO" id="GO:0000750">
    <property type="term" value="P:pheromone-dependent signal transduction involved in conjugation with cellular fusion"/>
    <property type="evidence" value="ECO:0007669"/>
    <property type="project" value="TreeGrafter"/>
</dbReference>
<evidence type="ECO:0000313" key="4">
    <source>
        <dbReference type="Proteomes" id="UP000016801"/>
    </source>
</evidence>
<feature type="transmembrane region" description="Helical" evidence="2">
    <location>
        <begin position="42"/>
        <end position="59"/>
    </location>
</feature>
<keyword evidence="3" id="KW-0675">Receptor</keyword>
<feature type="compositionally biased region" description="Low complexity" evidence="1">
    <location>
        <begin position="365"/>
        <end position="394"/>
    </location>
</feature>
<dbReference type="Pfam" id="PF02116">
    <property type="entry name" value="STE2"/>
    <property type="match status" value="1"/>
</dbReference>
<dbReference type="HOGENOM" id="CLU_035056_0_1_1"/>
<accession>M1WDR5</accession>
<feature type="transmembrane region" description="Helical" evidence="2">
    <location>
        <begin position="111"/>
        <end position="131"/>
    </location>
</feature>
<evidence type="ECO:0000313" key="3">
    <source>
        <dbReference type="EMBL" id="CCE29604.1"/>
    </source>
</evidence>
<feature type="compositionally biased region" description="Low complexity" evidence="1">
    <location>
        <begin position="296"/>
        <end position="315"/>
    </location>
</feature>
<reference evidence="3 4" key="1">
    <citation type="journal article" date="2013" name="PLoS Genet.">
        <title>Plant-symbiotic fungi as chemical engineers: Multi-genome analysis of the Clavicipitaceae reveals dynamics of alkaloid loci.</title>
        <authorList>
            <person name="Schardl C.L."/>
            <person name="Young C.A."/>
            <person name="Hesse U."/>
            <person name="Amyotte S.G."/>
            <person name="Andreeva K."/>
            <person name="Calie P.J."/>
            <person name="Fleetwood D.J."/>
            <person name="Haws D.C."/>
            <person name="Moore N."/>
            <person name="Oeser B."/>
            <person name="Panaccione D.G."/>
            <person name="Schweri K.K."/>
            <person name="Voisey C.R."/>
            <person name="Farman M.L."/>
            <person name="Jaromczyk J.W."/>
            <person name="Roe B.A."/>
            <person name="O'Sullivan D.M."/>
            <person name="Scott B."/>
            <person name="Tudzynski P."/>
            <person name="An Z."/>
            <person name="Arnaoudova E.G."/>
            <person name="Bullock C.T."/>
            <person name="Charlton N.D."/>
            <person name="Chen L."/>
            <person name="Cox M."/>
            <person name="Dinkins R.D."/>
            <person name="Florea S."/>
            <person name="Glenn A.E."/>
            <person name="Gordon A."/>
            <person name="Gueldener U."/>
            <person name="Harris D.R."/>
            <person name="Hollin W."/>
            <person name="Jaromczyk J."/>
            <person name="Johnson R.D."/>
            <person name="Khan A.K."/>
            <person name="Leistner E."/>
            <person name="Leuchtmann A."/>
            <person name="Li C."/>
            <person name="Liu J."/>
            <person name="Liu J."/>
            <person name="Liu M."/>
            <person name="Mace W."/>
            <person name="Machado C."/>
            <person name="Nagabhyru P."/>
            <person name="Pan J."/>
            <person name="Schmid J."/>
            <person name="Sugawara K."/>
            <person name="Steiner U."/>
            <person name="Takach J.E."/>
            <person name="Tanaka E."/>
            <person name="Webb J.S."/>
            <person name="Wilson E.V."/>
            <person name="Wiseman J.L."/>
            <person name="Yoshida R."/>
            <person name="Zeng Z."/>
        </authorList>
    </citation>
    <scope>NUCLEOTIDE SEQUENCE [LARGE SCALE GENOMIC DNA]</scope>
    <source>
        <strain evidence="3 4">20.1</strain>
    </source>
</reference>
<keyword evidence="2" id="KW-0812">Transmembrane</keyword>
<dbReference type="PANTHER" id="PTHR28009:SF1">
    <property type="entry name" value="PHEROMONE ALPHA FACTOR RECEPTOR"/>
    <property type="match status" value="1"/>
</dbReference>
<dbReference type="STRING" id="1111077.M1WDR5"/>
<organism evidence="3 4">
    <name type="scientific">Claviceps purpurea (strain 20.1)</name>
    <name type="common">Ergot fungus</name>
    <name type="synonym">Sphacelia segetum</name>
    <dbReference type="NCBI Taxonomy" id="1111077"/>
    <lineage>
        <taxon>Eukaryota</taxon>
        <taxon>Fungi</taxon>
        <taxon>Dikarya</taxon>
        <taxon>Ascomycota</taxon>
        <taxon>Pezizomycotina</taxon>
        <taxon>Sordariomycetes</taxon>
        <taxon>Hypocreomycetidae</taxon>
        <taxon>Hypocreales</taxon>
        <taxon>Clavicipitaceae</taxon>
        <taxon>Claviceps</taxon>
    </lineage>
</organism>
<protein>
    <submittedName>
        <fullName evidence="3">Probable pheromone receptor</fullName>
    </submittedName>
</protein>
<dbReference type="CDD" id="cd14939">
    <property type="entry name" value="7tmD_STE2"/>
    <property type="match status" value="1"/>
</dbReference>
<feature type="transmembrane region" description="Helical" evidence="2">
    <location>
        <begin position="191"/>
        <end position="213"/>
    </location>
</feature>